<dbReference type="InterPro" id="IPR015943">
    <property type="entry name" value="WD40/YVTN_repeat-like_dom_sf"/>
</dbReference>
<dbReference type="PANTHER" id="PTHR11024:SF2">
    <property type="entry name" value="PROTEIN SEC13 HOMOLOG"/>
    <property type="match status" value="1"/>
</dbReference>
<evidence type="ECO:0000256" key="3">
    <source>
        <dbReference type="ARBA" id="ARBA00022448"/>
    </source>
</evidence>
<keyword evidence="8" id="KW-0811">Translocation</keyword>
<sequence length="291" mass="31881">MVHDAQLDYYGKMLATCSSDRTVKIFDVIGDNQVHIADLTGHEGPVWQVCWAHPKFGNLLASCSFDRKVIIWKEVQEKVWEKVYVSPSTLHESSVNSICWAPHELNLHLACGSSDGSISIISHKADGGWETSTKGMEKAHLVGCTAVSWAPASPPGSIVSSNATGLVRRLVSAGCDNTVKVWTCREGTNDWRKEELLGHTDWVRDAAWAPNVGLPKNTIASCGQDGNVFIWSESAGEWSKTLLPFNAEKVPVWRVSWSVTGNILAVSDANNQVTLWHEQLDGTWAQVSSVA</sequence>
<evidence type="ECO:0000256" key="11">
    <source>
        <dbReference type="PROSITE-ProRule" id="PRU00221"/>
    </source>
</evidence>
<dbReference type="AlphaFoldDB" id="A0AAE0GZ50"/>
<keyword evidence="7" id="KW-0653">Protein transport</keyword>
<dbReference type="InterPro" id="IPR001680">
    <property type="entry name" value="WD40_rpt"/>
</dbReference>
<name>A0AAE0GZ50_9CHLO</name>
<dbReference type="GO" id="GO:0031080">
    <property type="term" value="C:nuclear pore outer ring"/>
    <property type="evidence" value="ECO:0007669"/>
    <property type="project" value="TreeGrafter"/>
</dbReference>
<keyword evidence="10" id="KW-0539">Nucleus</keyword>
<dbReference type="GO" id="GO:0051028">
    <property type="term" value="P:mRNA transport"/>
    <property type="evidence" value="ECO:0007669"/>
    <property type="project" value="UniProtKB-KW"/>
</dbReference>
<feature type="repeat" description="WD" evidence="11">
    <location>
        <begin position="39"/>
        <end position="73"/>
    </location>
</feature>
<gene>
    <name evidence="12" type="ORF">CYMTET_5518</name>
</gene>
<evidence type="ECO:0000256" key="10">
    <source>
        <dbReference type="ARBA" id="ARBA00023242"/>
    </source>
</evidence>
<comment type="subcellular location">
    <subcellularLocation>
        <location evidence="1">Nucleus</location>
        <location evidence="1">Nuclear pore complex</location>
    </subcellularLocation>
</comment>
<evidence type="ECO:0000256" key="8">
    <source>
        <dbReference type="ARBA" id="ARBA00023010"/>
    </source>
</evidence>
<organism evidence="12 13">
    <name type="scientific">Cymbomonas tetramitiformis</name>
    <dbReference type="NCBI Taxonomy" id="36881"/>
    <lineage>
        <taxon>Eukaryota</taxon>
        <taxon>Viridiplantae</taxon>
        <taxon>Chlorophyta</taxon>
        <taxon>Pyramimonadophyceae</taxon>
        <taxon>Pyramimonadales</taxon>
        <taxon>Pyramimonadaceae</taxon>
        <taxon>Cymbomonas</taxon>
    </lineage>
</organism>
<comment type="caution">
    <text evidence="12">The sequence shown here is derived from an EMBL/GenBank/DDBJ whole genome shotgun (WGS) entry which is preliminary data.</text>
</comment>
<dbReference type="PROSITE" id="PS50082">
    <property type="entry name" value="WD_REPEATS_2"/>
    <property type="match status" value="2"/>
</dbReference>
<dbReference type="GO" id="GO:0006606">
    <property type="term" value="P:protein import into nucleus"/>
    <property type="evidence" value="ECO:0007669"/>
    <property type="project" value="TreeGrafter"/>
</dbReference>
<evidence type="ECO:0000256" key="5">
    <source>
        <dbReference type="ARBA" id="ARBA00022737"/>
    </source>
</evidence>
<evidence type="ECO:0000313" key="13">
    <source>
        <dbReference type="Proteomes" id="UP001190700"/>
    </source>
</evidence>
<keyword evidence="9" id="KW-0906">Nuclear pore complex</keyword>
<keyword evidence="6" id="KW-0509">mRNA transport</keyword>
<evidence type="ECO:0000313" key="12">
    <source>
        <dbReference type="EMBL" id="KAK3286949.1"/>
    </source>
</evidence>
<dbReference type="GO" id="GO:0030127">
    <property type="term" value="C:COPII vesicle coat"/>
    <property type="evidence" value="ECO:0007669"/>
    <property type="project" value="TreeGrafter"/>
</dbReference>
<dbReference type="EMBL" id="LGRX02001069">
    <property type="protein sequence ID" value="KAK3286949.1"/>
    <property type="molecule type" value="Genomic_DNA"/>
</dbReference>
<reference evidence="12 13" key="1">
    <citation type="journal article" date="2015" name="Genome Biol. Evol.">
        <title>Comparative Genomics of a Bacterivorous Green Alga Reveals Evolutionary Causalities and Consequences of Phago-Mixotrophic Mode of Nutrition.</title>
        <authorList>
            <person name="Burns J.A."/>
            <person name="Paasch A."/>
            <person name="Narechania A."/>
            <person name="Kim E."/>
        </authorList>
    </citation>
    <scope>NUCLEOTIDE SEQUENCE [LARGE SCALE GENOMIC DNA]</scope>
    <source>
        <strain evidence="12 13">PLY_AMNH</strain>
    </source>
</reference>
<feature type="repeat" description="WD" evidence="11">
    <location>
        <begin position="196"/>
        <end position="241"/>
    </location>
</feature>
<dbReference type="SMART" id="SM00320">
    <property type="entry name" value="WD40"/>
    <property type="match status" value="6"/>
</dbReference>
<protein>
    <submittedName>
        <fullName evidence="12">Protein transport protein Sec13</fullName>
    </submittedName>
</protein>
<dbReference type="FunFam" id="2.130.10.10:FF:000655">
    <property type="entry name" value="Protein transport protein SEC13"/>
    <property type="match status" value="1"/>
</dbReference>
<dbReference type="Gene3D" id="2.130.10.10">
    <property type="entry name" value="YVTN repeat-like/Quinoprotein amine dehydrogenase"/>
    <property type="match status" value="1"/>
</dbReference>
<proteinExistence type="inferred from homology"/>
<comment type="similarity">
    <text evidence="2">Belongs to the WD repeat SEC13 family.</text>
</comment>
<evidence type="ECO:0000256" key="6">
    <source>
        <dbReference type="ARBA" id="ARBA00022816"/>
    </source>
</evidence>
<evidence type="ECO:0000256" key="1">
    <source>
        <dbReference type="ARBA" id="ARBA00004567"/>
    </source>
</evidence>
<dbReference type="InterPro" id="IPR037363">
    <property type="entry name" value="Sec13/Seh1_fam"/>
</dbReference>
<keyword evidence="4 11" id="KW-0853">WD repeat</keyword>
<evidence type="ECO:0000256" key="4">
    <source>
        <dbReference type="ARBA" id="ARBA00022574"/>
    </source>
</evidence>
<dbReference type="InterPro" id="IPR036322">
    <property type="entry name" value="WD40_repeat_dom_sf"/>
</dbReference>
<dbReference type="GO" id="GO:0090114">
    <property type="term" value="P:COPII-coated vesicle budding"/>
    <property type="evidence" value="ECO:0007669"/>
    <property type="project" value="TreeGrafter"/>
</dbReference>
<accession>A0AAE0GZ50</accession>
<evidence type="ECO:0000256" key="9">
    <source>
        <dbReference type="ARBA" id="ARBA00023132"/>
    </source>
</evidence>
<dbReference type="Pfam" id="PF00400">
    <property type="entry name" value="WD40"/>
    <property type="match status" value="6"/>
</dbReference>
<dbReference type="GO" id="GO:0005198">
    <property type="term" value="F:structural molecule activity"/>
    <property type="evidence" value="ECO:0007669"/>
    <property type="project" value="InterPro"/>
</dbReference>
<evidence type="ECO:0000256" key="2">
    <source>
        <dbReference type="ARBA" id="ARBA00010102"/>
    </source>
</evidence>
<dbReference type="Proteomes" id="UP001190700">
    <property type="component" value="Unassembled WGS sequence"/>
</dbReference>
<evidence type="ECO:0000256" key="7">
    <source>
        <dbReference type="ARBA" id="ARBA00022927"/>
    </source>
</evidence>
<keyword evidence="3" id="KW-0813">Transport</keyword>
<keyword evidence="13" id="KW-1185">Reference proteome</keyword>
<keyword evidence="5" id="KW-0677">Repeat</keyword>
<dbReference type="SUPFAM" id="SSF50978">
    <property type="entry name" value="WD40 repeat-like"/>
    <property type="match status" value="1"/>
</dbReference>
<dbReference type="PANTHER" id="PTHR11024">
    <property type="entry name" value="NUCLEAR PORE COMPLEX PROTEIN SEC13 / SEH1 FAMILY MEMBER"/>
    <property type="match status" value="1"/>
</dbReference>